<reference evidence="1 2" key="1">
    <citation type="journal article" date="2014" name="Int. J. Syst. Evol. Microbiol.">
        <title>Complete genome sequence of Corynebacterium casei LMG S-19264T (=DSM 44701T), isolated from a smear-ripened cheese.</title>
        <authorList>
            <consortium name="US DOE Joint Genome Institute (JGI-PGF)"/>
            <person name="Walter F."/>
            <person name="Albersmeier A."/>
            <person name="Kalinowski J."/>
            <person name="Ruckert C."/>
        </authorList>
    </citation>
    <scope>NUCLEOTIDE SEQUENCE [LARGE SCALE GENOMIC DNA]</scope>
    <source>
        <strain evidence="1 2">KCTC 12866</strain>
    </source>
</reference>
<sequence length="123" mass="14184">MNQKDKWLLALRPEISTSPALNLAEEFQNSVLRPILKFQHERISALFQAHIQKRKVNLSGISLEARKDYVEAAFHKDLALRHQLIGLALALMTEKEWLAFSSDKELARRLNNLLVQRIQSTLP</sequence>
<name>A0A8J3D8U5_9BACT</name>
<protein>
    <recommendedName>
        <fullName evidence="3">Glyoxalase</fullName>
    </recommendedName>
</protein>
<dbReference type="Proteomes" id="UP000598271">
    <property type="component" value="Unassembled WGS sequence"/>
</dbReference>
<evidence type="ECO:0008006" key="3">
    <source>
        <dbReference type="Google" id="ProtNLM"/>
    </source>
</evidence>
<comment type="caution">
    <text evidence="1">The sequence shown here is derived from an EMBL/GenBank/DDBJ whole genome shotgun (WGS) entry which is preliminary data.</text>
</comment>
<accession>A0A8J3D8U5</accession>
<organism evidence="1 2">
    <name type="scientific">Persicitalea jodogahamensis</name>
    <dbReference type="NCBI Taxonomy" id="402147"/>
    <lineage>
        <taxon>Bacteria</taxon>
        <taxon>Pseudomonadati</taxon>
        <taxon>Bacteroidota</taxon>
        <taxon>Cytophagia</taxon>
        <taxon>Cytophagales</taxon>
        <taxon>Spirosomataceae</taxon>
        <taxon>Persicitalea</taxon>
    </lineage>
</organism>
<dbReference type="AlphaFoldDB" id="A0A8J3D8U5"/>
<gene>
    <name evidence="1" type="ORF">GCM10007390_15290</name>
</gene>
<dbReference type="RefSeq" id="WP_189563717.1">
    <property type="nucleotide sequence ID" value="NZ_BMXF01000001.1"/>
</dbReference>
<evidence type="ECO:0000313" key="2">
    <source>
        <dbReference type="Proteomes" id="UP000598271"/>
    </source>
</evidence>
<keyword evidence="2" id="KW-1185">Reference proteome</keyword>
<evidence type="ECO:0000313" key="1">
    <source>
        <dbReference type="EMBL" id="GHB62415.1"/>
    </source>
</evidence>
<proteinExistence type="predicted"/>
<dbReference type="EMBL" id="BMXF01000001">
    <property type="protein sequence ID" value="GHB62415.1"/>
    <property type="molecule type" value="Genomic_DNA"/>
</dbReference>